<accession>A0A6M3JRI3</accession>
<protein>
    <submittedName>
        <fullName evidence="1">Uncharacterized protein</fullName>
    </submittedName>
</protein>
<proteinExistence type="predicted"/>
<dbReference type="EMBL" id="MT141972">
    <property type="protein sequence ID" value="QJA72709.1"/>
    <property type="molecule type" value="Genomic_DNA"/>
</dbReference>
<evidence type="ECO:0000313" key="1">
    <source>
        <dbReference type="EMBL" id="QJA72709.1"/>
    </source>
</evidence>
<name>A0A6M3JRI3_9ZZZZ</name>
<organism evidence="1">
    <name type="scientific">viral metagenome</name>
    <dbReference type="NCBI Taxonomy" id="1070528"/>
    <lineage>
        <taxon>unclassified sequences</taxon>
        <taxon>metagenomes</taxon>
        <taxon>organismal metagenomes</taxon>
    </lineage>
</organism>
<dbReference type="AlphaFoldDB" id="A0A6M3JRI3"/>
<gene>
    <name evidence="1" type="ORF">MM415A02634_0010</name>
</gene>
<reference evidence="1" key="1">
    <citation type="submission" date="2020-03" db="EMBL/GenBank/DDBJ databases">
        <title>The deep terrestrial virosphere.</title>
        <authorList>
            <person name="Holmfeldt K."/>
            <person name="Nilsson E."/>
            <person name="Simone D."/>
            <person name="Lopez-Fernandez M."/>
            <person name="Wu X."/>
            <person name="de Brujin I."/>
            <person name="Lundin D."/>
            <person name="Andersson A."/>
            <person name="Bertilsson S."/>
            <person name="Dopson M."/>
        </authorList>
    </citation>
    <scope>NUCLEOTIDE SEQUENCE</scope>
    <source>
        <strain evidence="1">MM415A02634</strain>
    </source>
</reference>
<sequence>MTVIKCSNHRKYIPVIRTLIITHFRHPLQRRMDALERKYEHTNEKATVTRIRIMREYEAKHKKFLEASNADTRIKL</sequence>